<evidence type="ECO:0000313" key="2">
    <source>
        <dbReference type="EMBL" id="KDN80527.1"/>
    </source>
</evidence>
<dbReference type="Proteomes" id="UP000027178">
    <property type="component" value="Unassembled WGS sequence"/>
</dbReference>
<accession>A0A066YHA7</accession>
<dbReference type="AlphaFoldDB" id="A0A066YHA7"/>
<sequence>MGRCRPAGGGHRLLHRVRLLRNVLHGVRIVLRFALRVLHRPGPALHGDGQSAVLVRLSAVVVGGEQLLRRRPLPRAQAPPRHQDGPTARRRDAEAARPRSAATPAARAAASPSG</sequence>
<dbReference type="EMBL" id="JNBY01000172">
    <property type="protein sequence ID" value="KDN80527.1"/>
    <property type="molecule type" value="Genomic_DNA"/>
</dbReference>
<name>A0A066YHA7_9ACTN</name>
<organism evidence="2 3">
    <name type="scientific">Kitasatospora cheerisanensis KCTC 2395</name>
    <dbReference type="NCBI Taxonomy" id="1348663"/>
    <lineage>
        <taxon>Bacteria</taxon>
        <taxon>Bacillati</taxon>
        <taxon>Actinomycetota</taxon>
        <taxon>Actinomycetes</taxon>
        <taxon>Kitasatosporales</taxon>
        <taxon>Streptomycetaceae</taxon>
        <taxon>Kitasatospora</taxon>
    </lineage>
</organism>
<protein>
    <submittedName>
        <fullName evidence="2">Uncharacterized protein</fullName>
    </submittedName>
</protein>
<reference evidence="2 3" key="1">
    <citation type="submission" date="2014-05" db="EMBL/GenBank/DDBJ databases">
        <title>Draft Genome Sequence of Kitasatospora cheerisanensis KCTC 2395.</title>
        <authorList>
            <person name="Nam D.H."/>
        </authorList>
    </citation>
    <scope>NUCLEOTIDE SEQUENCE [LARGE SCALE GENOMIC DNA]</scope>
    <source>
        <strain evidence="2 3">KCTC 2395</strain>
    </source>
</reference>
<feature type="compositionally biased region" description="Basic and acidic residues" evidence="1">
    <location>
        <begin position="81"/>
        <end position="97"/>
    </location>
</feature>
<proteinExistence type="predicted"/>
<dbReference type="HOGENOM" id="CLU_2117736_0_0_11"/>
<keyword evidence="3" id="KW-1185">Reference proteome</keyword>
<evidence type="ECO:0000313" key="3">
    <source>
        <dbReference type="Proteomes" id="UP000027178"/>
    </source>
</evidence>
<feature type="compositionally biased region" description="Low complexity" evidence="1">
    <location>
        <begin position="98"/>
        <end position="114"/>
    </location>
</feature>
<feature type="region of interest" description="Disordered" evidence="1">
    <location>
        <begin position="69"/>
        <end position="114"/>
    </location>
</feature>
<comment type="caution">
    <text evidence="2">The sequence shown here is derived from an EMBL/GenBank/DDBJ whole genome shotgun (WGS) entry which is preliminary data.</text>
</comment>
<evidence type="ECO:0000256" key="1">
    <source>
        <dbReference type="SAM" id="MobiDB-lite"/>
    </source>
</evidence>
<gene>
    <name evidence="2" type="ORF">KCH_76740</name>
</gene>